<evidence type="ECO:0000313" key="2">
    <source>
        <dbReference type="Proteomes" id="UP001224682"/>
    </source>
</evidence>
<dbReference type="Proteomes" id="UP001224682">
    <property type="component" value="Unassembled WGS sequence"/>
</dbReference>
<gene>
    <name evidence="1" type="ORF">J2S75_000669</name>
</gene>
<protein>
    <submittedName>
        <fullName evidence="1">Uncharacterized protein</fullName>
    </submittedName>
</protein>
<comment type="caution">
    <text evidence="1">The sequence shown here is derived from an EMBL/GenBank/DDBJ whole genome shotgun (WGS) entry which is preliminary data.</text>
</comment>
<accession>A0ABU0B8J7</accession>
<sequence length="49" mass="5679">MKPNGARVWQQADRFAGKQKKLTHGPIRSFRWPVRGGFGTKPRGCWPRE</sequence>
<keyword evidence="2" id="KW-1185">Reference proteome</keyword>
<evidence type="ECO:0000313" key="1">
    <source>
        <dbReference type="EMBL" id="MDQ0301658.1"/>
    </source>
</evidence>
<dbReference type="EMBL" id="JAUSUI010000001">
    <property type="protein sequence ID" value="MDQ0301658.1"/>
    <property type="molecule type" value="Genomic_DNA"/>
</dbReference>
<organism evidence="1 2">
    <name type="scientific">Ancylobacter polymorphus</name>
    <dbReference type="NCBI Taxonomy" id="223390"/>
    <lineage>
        <taxon>Bacteria</taxon>
        <taxon>Pseudomonadati</taxon>
        <taxon>Pseudomonadota</taxon>
        <taxon>Alphaproteobacteria</taxon>
        <taxon>Hyphomicrobiales</taxon>
        <taxon>Xanthobacteraceae</taxon>
        <taxon>Ancylobacter</taxon>
    </lineage>
</organism>
<proteinExistence type="predicted"/>
<reference evidence="1 2" key="1">
    <citation type="submission" date="2023-07" db="EMBL/GenBank/DDBJ databases">
        <title>Genomic Encyclopedia of Type Strains, Phase IV (KMG-IV): sequencing the most valuable type-strain genomes for metagenomic binning, comparative biology and taxonomic classification.</title>
        <authorList>
            <person name="Goeker M."/>
        </authorList>
    </citation>
    <scope>NUCLEOTIDE SEQUENCE [LARGE SCALE GENOMIC DNA]</scope>
    <source>
        <strain evidence="1 2">DSM 2457</strain>
    </source>
</reference>
<name>A0ABU0B8J7_9HYPH</name>